<accession>A0A1S1Z2W3</accession>
<dbReference type="RefSeq" id="WP_044229134.1">
    <property type="nucleotide sequence ID" value="NZ_JRYR02000001.1"/>
</dbReference>
<comment type="caution">
    <text evidence="2">The sequence shown here is derived from an EMBL/GenBank/DDBJ whole genome shotgun (WGS) entry which is preliminary data.</text>
</comment>
<dbReference type="Proteomes" id="UP000179797">
    <property type="component" value="Unassembled WGS sequence"/>
</dbReference>
<evidence type="ECO:0000256" key="1">
    <source>
        <dbReference type="SAM" id="Phobius"/>
    </source>
</evidence>
<dbReference type="AlphaFoldDB" id="A0A1S1Z2W3"/>
<evidence type="ECO:0008006" key="4">
    <source>
        <dbReference type="Google" id="ProtNLM"/>
    </source>
</evidence>
<organism evidence="2 3">
    <name type="scientific">Flammeovirga pacifica</name>
    <dbReference type="NCBI Taxonomy" id="915059"/>
    <lineage>
        <taxon>Bacteria</taxon>
        <taxon>Pseudomonadati</taxon>
        <taxon>Bacteroidota</taxon>
        <taxon>Cytophagia</taxon>
        <taxon>Cytophagales</taxon>
        <taxon>Flammeovirgaceae</taxon>
        <taxon>Flammeovirga</taxon>
    </lineage>
</organism>
<name>A0A1S1Z2W3_FLAPC</name>
<keyword evidence="1" id="KW-0472">Membrane</keyword>
<proteinExistence type="predicted"/>
<evidence type="ECO:0000313" key="2">
    <source>
        <dbReference type="EMBL" id="OHX67567.1"/>
    </source>
</evidence>
<feature type="transmembrane region" description="Helical" evidence="1">
    <location>
        <begin position="35"/>
        <end position="52"/>
    </location>
</feature>
<sequence length="600" mass="68274">MTDTKENQNIPLENTENETSTIVDNVSEKKSKKKYVLLFILIFIFGGFFIWSNSLQTTSLWATLPSGAGIVVGTEHMVESWTQLRDSEWNESISETLSSGKRKLWNNTIGTNKFLQFFLSDYRGIGAVYQTEKEGTAYLGAIDLGWKSKLTDHLRFIISRKYTLAQLEGNDNAITVLRSGKNNVGYYFTYNNLLVFSTHQSIIKQSYTTVQLGGETTILSSKTFSKDSLFEVWMNPVSVYALMEEYFKEPQVALMGLGRVLGEQHWLWKIENGELWSIIKPTHHSLKLEPIWWSWSGNISSKDLLTTIPEQVSIASHWGLSNDIIGRRALLAQAGIQPWKKLENRLNIKVATLFDSWIGNEAAWIKLTSGDLKGKNAEAMMIKTDNPALASENLRTLNELVEKQTLERFSELKYRGFAIGYIGVEELLPSVLGEAFDRIEFPYYTVLGNAVAFSNHPVALKRLIDAKLDGRTMDIDRQSIPKSAYYIWGKGPIVFDDLPLWINQKDMSVFENKKPLFASIGSFEGVLTPRGKYTGSSYFKWIYKDPKLSEIEINNLNKELKVLDDVAIKAYLDEEELYQKDAFQKAAPQKGDRDNMIQLK</sequence>
<reference evidence="2 3" key="1">
    <citation type="journal article" date="2012" name="Int. J. Syst. Evol. Microbiol.">
        <title>Flammeovirga pacifica sp. nov., isolated from deep-sea sediment.</title>
        <authorList>
            <person name="Xu H."/>
            <person name="Fu Y."/>
            <person name="Yang N."/>
            <person name="Ding Z."/>
            <person name="Lai Q."/>
            <person name="Zeng R."/>
        </authorList>
    </citation>
    <scope>NUCLEOTIDE SEQUENCE [LARGE SCALE GENOMIC DNA]</scope>
    <source>
        <strain evidence="3">DSM 24597 / LMG 26175 / WPAGA1</strain>
    </source>
</reference>
<evidence type="ECO:0000313" key="3">
    <source>
        <dbReference type="Proteomes" id="UP000179797"/>
    </source>
</evidence>
<keyword evidence="3" id="KW-1185">Reference proteome</keyword>
<keyword evidence="1" id="KW-1133">Transmembrane helix</keyword>
<gene>
    <name evidence="2" type="ORF">NH26_15030</name>
</gene>
<dbReference type="STRING" id="915059.NH26_15030"/>
<dbReference type="EMBL" id="JRYR02000001">
    <property type="protein sequence ID" value="OHX67567.1"/>
    <property type="molecule type" value="Genomic_DNA"/>
</dbReference>
<keyword evidence="1" id="KW-0812">Transmembrane</keyword>
<protein>
    <recommendedName>
        <fullName evidence="4">DUF3352 domain-containing protein</fullName>
    </recommendedName>
</protein>
<dbReference type="OrthoDB" id="671157at2"/>